<dbReference type="GO" id="GO:0004591">
    <property type="term" value="F:oxoglutarate dehydrogenase (succinyl-transferring) activity"/>
    <property type="evidence" value="ECO:0007669"/>
    <property type="project" value="UniProtKB-EC"/>
</dbReference>
<gene>
    <name evidence="5" type="ORF">LVJ77_02140</name>
</gene>
<dbReference type="PANTHER" id="PTHR23152">
    <property type="entry name" value="2-OXOGLUTARATE DEHYDROGENASE"/>
    <property type="match status" value="1"/>
</dbReference>
<comment type="cofactor">
    <cofactor evidence="1">
        <name>thiamine diphosphate</name>
        <dbReference type="ChEBI" id="CHEBI:58937"/>
    </cofactor>
</comment>
<protein>
    <recommendedName>
        <fullName evidence="2">oxoglutarate dehydrogenase (succinyl-transferring)</fullName>
        <ecNumber evidence="2">1.2.4.2</ecNumber>
    </recommendedName>
</protein>
<evidence type="ECO:0000256" key="4">
    <source>
        <dbReference type="ARBA" id="ARBA00023052"/>
    </source>
</evidence>
<keyword evidence="4" id="KW-0786">Thiamine pyrophosphate</keyword>
<dbReference type="EC" id="1.2.4.2" evidence="2"/>
<dbReference type="SUPFAM" id="SSF52518">
    <property type="entry name" value="Thiamin diphosphate-binding fold (THDP-binding)"/>
    <property type="match status" value="1"/>
</dbReference>
<evidence type="ECO:0000313" key="6">
    <source>
        <dbReference type="Proteomes" id="UP000831534"/>
    </source>
</evidence>
<dbReference type="GO" id="GO:0005829">
    <property type="term" value="C:cytosol"/>
    <property type="evidence" value="ECO:0007669"/>
    <property type="project" value="TreeGrafter"/>
</dbReference>
<name>A0A8T9MXG5_9NEIS</name>
<evidence type="ECO:0000256" key="2">
    <source>
        <dbReference type="ARBA" id="ARBA00012280"/>
    </source>
</evidence>
<reference evidence="5" key="1">
    <citation type="submission" date="2021-12" db="EMBL/GenBank/DDBJ databases">
        <authorList>
            <person name="Veyrier F.J."/>
        </authorList>
    </citation>
    <scope>NUCLEOTIDE SEQUENCE</scope>
    <source>
        <strain evidence="5">17694</strain>
    </source>
</reference>
<dbReference type="Proteomes" id="UP000831534">
    <property type="component" value="Chromosome"/>
</dbReference>
<dbReference type="EMBL" id="CP091521">
    <property type="protein sequence ID" value="UOP05106.1"/>
    <property type="molecule type" value="Genomic_DNA"/>
</dbReference>
<keyword evidence="6" id="KW-1185">Reference proteome</keyword>
<dbReference type="InterPro" id="IPR011603">
    <property type="entry name" value="2oxoglutarate_DH_E1"/>
</dbReference>
<evidence type="ECO:0000256" key="3">
    <source>
        <dbReference type="ARBA" id="ARBA00023002"/>
    </source>
</evidence>
<dbReference type="GO" id="GO:0045252">
    <property type="term" value="C:oxoglutarate dehydrogenase complex"/>
    <property type="evidence" value="ECO:0007669"/>
    <property type="project" value="TreeGrafter"/>
</dbReference>
<reference evidence="5" key="2">
    <citation type="journal article" date="2022" name="Res Sq">
        <title>Evolution of multicellular longitudinally dividing oral cavity symbionts (Neisseriaceae).</title>
        <authorList>
            <person name="Nyongesa S."/>
            <person name="Weber P."/>
            <person name="Bernet E."/>
            <person name="Pullido F."/>
            <person name="Nieckarz M."/>
            <person name="Delaby M."/>
            <person name="Nieves C."/>
            <person name="Viehboeck T."/>
            <person name="Krause N."/>
            <person name="Rivera-Millot A."/>
            <person name="Nakamura A."/>
            <person name="Vischer N."/>
            <person name="VanNieuwenhze M."/>
            <person name="Brun Y."/>
            <person name="Cava F."/>
            <person name="Bulgheresi S."/>
            <person name="Veyrier F."/>
        </authorList>
    </citation>
    <scope>NUCLEOTIDE SEQUENCE</scope>
    <source>
        <strain evidence="5">17694</strain>
    </source>
</reference>
<dbReference type="AlphaFoldDB" id="A0A8T9MXG5"/>
<proteinExistence type="predicted"/>
<evidence type="ECO:0000256" key="1">
    <source>
        <dbReference type="ARBA" id="ARBA00001964"/>
    </source>
</evidence>
<dbReference type="Gene3D" id="3.40.50.970">
    <property type="match status" value="1"/>
</dbReference>
<accession>A0A8T9MXG5</accession>
<dbReference type="GO" id="GO:0006099">
    <property type="term" value="P:tricarboxylic acid cycle"/>
    <property type="evidence" value="ECO:0007669"/>
    <property type="project" value="TreeGrafter"/>
</dbReference>
<dbReference type="InterPro" id="IPR029061">
    <property type="entry name" value="THDP-binding"/>
</dbReference>
<organism evidence="5 6">
    <name type="scientific">Conchiformibius kuhniae</name>
    <dbReference type="NCBI Taxonomy" id="211502"/>
    <lineage>
        <taxon>Bacteria</taxon>
        <taxon>Pseudomonadati</taxon>
        <taxon>Pseudomonadota</taxon>
        <taxon>Betaproteobacteria</taxon>
        <taxon>Neisseriales</taxon>
        <taxon>Neisseriaceae</taxon>
        <taxon>Conchiformibius</taxon>
    </lineage>
</organism>
<evidence type="ECO:0000313" key="5">
    <source>
        <dbReference type="EMBL" id="UOP05106.1"/>
    </source>
</evidence>
<sequence>MNYLIQNAGKDGVEEVVIGMAHRGRLNVLVNTLGKKPADLFAEFEGRAEATLPSGDVKYHMGFSSDIATPHGAMHVTLAFNPRIWKSSIPWWKARYAPSSAAVVRTVVPKCCPC</sequence>
<dbReference type="GO" id="GO:0030976">
    <property type="term" value="F:thiamine pyrophosphate binding"/>
    <property type="evidence" value="ECO:0007669"/>
    <property type="project" value="InterPro"/>
</dbReference>
<dbReference type="PANTHER" id="PTHR23152:SF4">
    <property type="entry name" value="2-OXOADIPATE DEHYDROGENASE COMPLEX COMPONENT E1"/>
    <property type="match status" value="1"/>
</dbReference>
<keyword evidence="3" id="KW-0560">Oxidoreductase</keyword>